<dbReference type="AlphaFoldDB" id="A0A024HM30"/>
<comment type="subcellular location">
    <subcellularLocation>
        <location evidence="2">Cell inner membrane</location>
    </subcellularLocation>
</comment>
<dbReference type="EMBL" id="HG322950">
    <property type="protein sequence ID" value="CDF85498.1"/>
    <property type="molecule type" value="Genomic_DNA"/>
</dbReference>
<name>A0A024HM30_PSEKB</name>
<evidence type="ECO:0000256" key="1">
    <source>
        <dbReference type="ARBA" id="ARBA00001946"/>
    </source>
</evidence>
<protein>
    <recommendedName>
        <fullName evidence="3">diguanylate cyclase</fullName>
        <ecNumber evidence="3">2.7.7.65</ecNumber>
    </recommendedName>
</protein>
<dbReference type="InterPro" id="IPR050469">
    <property type="entry name" value="Diguanylate_Cyclase"/>
</dbReference>
<comment type="cofactor">
    <cofactor evidence="1">
        <name>Mg(2+)</name>
        <dbReference type="ChEBI" id="CHEBI:18420"/>
    </cofactor>
</comment>
<dbReference type="PATRIC" id="fig|1301098.3.peg.4178"/>
<dbReference type="STRING" id="1301098.PKB_4172"/>
<reference evidence="6 7" key="1">
    <citation type="submission" date="2013-03" db="EMBL/GenBank/DDBJ databases">
        <authorList>
            <person name="Linke B."/>
        </authorList>
    </citation>
    <scope>NUCLEOTIDE SEQUENCE [LARGE SCALE GENOMIC DNA]</scope>
    <source>
        <strain evidence="6 7">B13</strain>
    </source>
</reference>
<evidence type="ECO:0000256" key="3">
    <source>
        <dbReference type="ARBA" id="ARBA00012528"/>
    </source>
</evidence>
<evidence type="ECO:0000313" key="6">
    <source>
        <dbReference type="EMBL" id="CDF85498.1"/>
    </source>
</evidence>
<dbReference type="PROSITE" id="PS50887">
    <property type="entry name" value="GGDEF"/>
    <property type="match status" value="1"/>
</dbReference>
<reference evidence="6 7" key="2">
    <citation type="submission" date="2014-05" db="EMBL/GenBank/DDBJ databases">
        <title>Genome sequence of the 3-chlorobenzoate degrading bacterium Pseudomonas knackmussii B13 shows multiple evidence for horizontal gene transfer.</title>
        <authorList>
            <person name="Miyazaki R."/>
            <person name="Bertelli C."/>
            <person name="Falquet L."/>
            <person name="Robinson-Rechavi M."/>
            <person name="Gharib W."/>
            <person name="Roy S."/>
            <person name="Van der Meer J.R."/>
        </authorList>
    </citation>
    <scope>NUCLEOTIDE SEQUENCE [LARGE SCALE GENOMIC DNA]</scope>
    <source>
        <strain evidence="6 7">B13</strain>
    </source>
</reference>
<keyword evidence="4" id="KW-1133">Transmembrane helix</keyword>
<dbReference type="PANTHER" id="PTHR45138:SF24">
    <property type="entry name" value="DIGUANYLATE CYCLASE DGCC-RELATED"/>
    <property type="match status" value="1"/>
</dbReference>
<dbReference type="Pfam" id="PF00990">
    <property type="entry name" value="GGDEF"/>
    <property type="match status" value="1"/>
</dbReference>
<dbReference type="InterPro" id="IPR029787">
    <property type="entry name" value="Nucleotide_cyclase"/>
</dbReference>
<dbReference type="eggNOG" id="COG3706">
    <property type="taxonomic scope" value="Bacteria"/>
</dbReference>
<dbReference type="CDD" id="cd01949">
    <property type="entry name" value="GGDEF"/>
    <property type="match status" value="1"/>
</dbReference>
<keyword evidence="7" id="KW-1185">Reference proteome</keyword>
<dbReference type="SUPFAM" id="SSF55073">
    <property type="entry name" value="Nucleotide cyclase"/>
    <property type="match status" value="1"/>
</dbReference>
<dbReference type="SMART" id="SM00267">
    <property type="entry name" value="GGDEF"/>
    <property type="match status" value="1"/>
</dbReference>
<feature type="transmembrane region" description="Helical" evidence="4">
    <location>
        <begin position="125"/>
        <end position="146"/>
    </location>
</feature>
<dbReference type="Pfam" id="PF05230">
    <property type="entry name" value="MASE2"/>
    <property type="match status" value="1"/>
</dbReference>
<feature type="transmembrane region" description="Helical" evidence="4">
    <location>
        <begin position="21"/>
        <end position="38"/>
    </location>
</feature>
<dbReference type="GO" id="GO:0043709">
    <property type="term" value="P:cell adhesion involved in single-species biofilm formation"/>
    <property type="evidence" value="ECO:0007669"/>
    <property type="project" value="TreeGrafter"/>
</dbReference>
<dbReference type="NCBIfam" id="TIGR00254">
    <property type="entry name" value="GGDEF"/>
    <property type="match status" value="1"/>
</dbReference>
<keyword evidence="4" id="KW-0812">Transmembrane</keyword>
<keyword evidence="4" id="KW-0472">Membrane</keyword>
<feature type="transmembrane region" description="Helical" evidence="4">
    <location>
        <begin position="152"/>
        <end position="170"/>
    </location>
</feature>
<dbReference type="EC" id="2.7.7.65" evidence="3"/>
<dbReference type="RefSeq" id="WP_043254053.1">
    <property type="nucleotide sequence ID" value="NZ_HG322950.1"/>
</dbReference>
<dbReference type="InterPro" id="IPR043128">
    <property type="entry name" value="Rev_trsase/Diguanyl_cyclase"/>
</dbReference>
<dbReference type="GO" id="GO:0005886">
    <property type="term" value="C:plasma membrane"/>
    <property type="evidence" value="ECO:0007669"/>
    <property type="project" value="UniProtKB-SubCell"/>
</dbReference>
<organism evidence="6 7">
    <name type="scientific">Pseudomonas knackmussii (strain DSM 6978 / CCUG 54928 / LMG 23759 / B13)</name>
    <dbReference type="NCBI Taxonomy" id="1301098"/>
    <lineage>
        <taxon>Bacteria</taxon>
        <taxon>Pseudomonadati</taxon>
        <taxon>Pseudomonadota</taxon>
        <taxon>Gammaproteobacteria</taxon>
        <taxon>Pseudomonadales</taxon>
        <taxon>Pseudomonadaceae</taxon>
        <taxon>Pseudomonas</taxon>
    </lineage>
</organism>
<dbReference type="KEGG" id="pkc:PKB_4172"/>
<dbReference type="GO" id="GO:0052621">
    <property type="term" value="F:diguanylate cyclase activity"/>
    <property type="evidence" value="ECO:0007669"/>
    <property type="project" value="UniProtKB-EC"/>
</dbReference>
<dbReference type="Proteomes" id="UP000025241">
    <property type="component" value="Chromosome I"/>
</dbReference>
<sequence>MGSAVGKGLSFARRIYPPRTVGLGIGFFCVAAALQPLGMPLWGWGLLVFNGFLWPHLAYQLARHSRQPYQAERRNLLLDSLFGGFWAGAMQLNPLPSVTILSMMAMDNIAAGGLRFFLLGSLAQLLGLSLAVALFGFTFISVATPLQVYACLPMLVIYPLAVGGGSFSLAKRLSEHKKALRAVSRTDSLTGLLNHGSWMDQLESEFQRCRQQHTRSSIALIDIDRFKNVNDTYGHVLGDMVIAELSRVLTHTLRDTDTPGRYGGDEFCVILPGTTQSLAVEVMQRLRQNFAKVRFELYPELMVSLSIGVASYSPYQVDACAWLNEADRALYQAKNQGRDQVVLGKPEAQPQ</sequence>
<proteinExistence type="predicted"/>
<feature type="domain" description="GGDEF" evidence="5">
    <location>
        <begin position="214"/>
        <end position="346"/>
    </location>
</feature>
<dbReference type="GO" id="GO:1902201">
    <property type="term" value="P:negative regulation of bacterial-type flagellum-dependent cell motility"/>
    <property type="evidence" value="ECO:0007669"/>
    <property type="project" value="TreeGrafter"/>
</dbReference>
<dbReference type="Gene3D" id="3.30.70.270">
    <property type="match status" value="1"/>
</dbReference>
<gene>
    <name evidence="6" type="ORF">PKB_4172</name>
</gene>
<accession>A0A024HM30</accession>
<dbReference type="HOGENOM" id="CLU_000445_11_1_6"/>
<evidence type="ECO:0000256" key="4">
    <source>
        <dbReference type="SAM" id="Phobius"/>
    </source>
</evidence>
<evidence type="ECO:0000313" key="7">
    <source>
        <dbReference type="Proteomes" id="UP000025241"/>
    </source>
</evidence>
<dbReference type="OrthoDB" id="9812260at2"/>
<evidence type="ECO:0000259" key="5">
    <source>
        <dbReference type="PROSITE" id="PS50887"/>
    </source>
</evidence>
<dbReference type="InterPro" id="IPR007894">
    <property type="entry name" value="MASE2"/>
</dbReference>
<evidence type="ECO:0000256" key="2">
    <source>
        <dbReference type="ARBA" id="ARBA00004533"/>
    </source>
</evidence>
<dbReference type="InterPro" id="IPR000160">
    <property type="entry name" value="GGDEF_dom"/>
</dbReference>
<dbReference type="FunFam" id="3.30.70.270:FF:000001">
    <property type="entry name" value="Diguanylate cyclase domain protein"/>
    <property type="match status" value="1"/>
</dbReference>
<dbReference type="PANTHER" id="PTHR45138">
    <property type="entry name" value="REGULATORY COMPONENTS OF SENSORY TRANSDUCTION SYSTEM"/>
    <property type="match status" value="1"/>
</dbReference>